<protein>
    <submittedName>
        <fullName evidence="2">SusD/RagB family nutrient-binding outer membrane lipoprotein</fullName>
    </submittedName>
</protein>
<evidence type="ECO:0000313" key="3">
    <source>
        <dbReference type="Proteomes" id="UP000197007"/>
    </source>
</evidence>
<sequence>MKKLLYISMLSFLTFACTKDFQDINTNPTNPTKKIAERDGINIAGYLGTIQNQIIPTRAVNGTNLYQTSINMMGDSYVGYMNPPINKWNNQKTMITGYMAEWWMNNNYSGMFSTIISSWRDVRTNTILADPNDITYKAIYQMVMICKALGVLRATDMFGPLPYSNQGKGLTKVPYDSVEEIYTQLFKELDEAVTYLNEYKSNYSLPESIRKNDFFYAGDLNKWIKFANSIRLRMAVRIRYVAFAKAKEEAQKALNGGVMEDMSDMAKLQTNERLIILNSLEMIANNYQDTRMGATIWSYLKGYQDPRMNAYFKLNPTERPDGYTNQTELQGIRSGFAGDKNYLGFGYPNIKEDSPTYVMKTSEVYFLRAEAKLFGLTTDAKTDQTLYEEGIAMSFRENGVSANSYASNNTNKPAPYVDPLNAANNQGAPSEITVSYAATATNEDKLEKIITQKYLAIFPDGHEAWTEWRRTGYPRQINPVAYNADAIHGNTIKSTDGRTKGVRRAIYPQSEYTGENRENVLRGVQLLGPGAVDDCNTHLWWDVNPNTR</sequence>
<dbReference type="EMBL" id="CP022022">
    <property type="protein sequence ID" value="ASF43678.1"/>
    <property type="molecule type" value="Genomic_DNA"/>
</dbReference>
<dbReference type="Pfam" id="PF12741">
    <property type="entry name" value="SusD-like"/>
    <property type="match status" value="1"/>
</dbReference>
<dbReference type="SUPFAM" id="SSF48452">
    <property type="entry name" value="TPR-like"/>
    <property type="match status" value="1"/>
</dbReference>
<keyword evidence="2" id="KW-0449">Lipoprotein</keyword>
<name>A0A1Z4BQY7_9FLAO</name>
<dbReference type="KEGG" id="capn:CBG49_11650"/>
<feature type="signal peptide" evidence="1">
    <location>
        <begin position="1"/>
        <end position="16"/>
    </location>
</feature>
<dbReference type="Proteomes" id="UP000197007">
    <property type="component" value="Chromosome"/>
</dbReference>
<dbReference type="InterPro" id="IPR024302">
    <property type="entry name" value="SusD-like"/>
</dbReference>
<feature type="chain" id="PRO_5013074406" evidence="1">
    <location>
        <begin position="17"/>
        <end position="548"/>
    </location>
</feature>
<organism evidence="2 3">
    <name type="scientific">Capnocytophaga endodontalis</name>
    <dbReference type="NCBI Taxonomy" id="2708117"/>
    <lineage>
        <taxon>Bacteria</taxon>
        <taxon>Pseudomonadati</taxon>
        <taxon>Bacteroidota</taxon>
        <taxon>Flavobacteriia</taxon>
        <taxon>Flavobacteriales</taxon>
        <taxon>Flavobacteriaceae</taxon>
        <taxon>Capnocytophaga</taxon>
    </lineage>
</organism>
<proteinExistence type="predicted"/>
<reference evidence="3" key="1">
    <citation type="submission" date="2017-06" db="EMBL/GenBank/DDBJ databases">
        <title>Complete genome sequence of Capnocytophaga sp. KCOM 1579 (=ChDC OS43) isolated from a human refractory periapical abscess lesion.</title>
        <authorList>
            <person name="Kook J.-K."/>
            <person name="Park S.-N."/>
            <person name="Lim Y.K."/>
            <person name="Roh H."/>
        </authorList>
    </citation>
    <scope>NUCLEOTIDE SEQUENCE [LARGE SCALE GENOMIC DNA]</scope>
    <source>
        <strain evidence="3">ChDC OS43</strain>
    </source>
</reference>
<dbReference type="Gene3D" id="1.25.40.390">
    <property type="match status" value="1"/>
</dbReference>
<keyword evidence="3" id="KW-1185">Reference proteome</keyword>
<evidence type="ECO:0000313" key="2">
    <source>
        <dbReference type="EMBL" id="ASF43678.1"/>
    </source>
</evidence>
<accession>A0A1Z4BQY7</accession>
<dbReference type="AlphaFoldDB" id="A0A1Z4BQY7"/>
<dbReference type="RefSeq" id="WP_088594602.1">
    <property type="nucleotide sequence ID" value="NZ_CP022022.1"/>
</dbReference>
<gene>
    <name evidence="2" type="ORF">CBG49_11650</name>
</gene>
<dbReference type="PROSITE" id="PS51257">
    <property type="entry name" value="PROKAR_LIPOPROTEIN"/>
    <property type="match status" value="1"/>
</dbReference>
<evidence type="ECO:0000256" key="1">
    <source>
        <dbReference type="SAM" id="SignalP"/>
    </source>
</evidence>
<keyword evidence="1" id="KW-0732">Signal</keyword>
<dbReference type="InterPro" id="IPR011990">
    <property type="entry name" value="TPR-like_helical_dom_sf"/>
</dbReference>